<comment type="caution">
    <text evidence="1">The sequence shown here is derived from an EMBL/GenBank/DDBJ whole genome shotgun (WGS) entry which is preliminary data.</text>
</comment>
<evidence type="ECO:0000313" key="2">
    <source>
        <dbReference type="Proteomes" id="UP000004061"/>
    </source>
</evidence>
<keyword evidence="2" id="KW-1185">Reference proteome</keyword>
<proteinExistence type="predicted"/>
<gene>
    <name evidence="1" type="ORF">AmaxDRAFT_1061</name>
</gene>
<protein>
    <recommendedName>
        <fullName evidence="3">PIN domain-containing protein</fullName>
    </recommendedName>
</protein>
<sequence>MSNPDLVFLDAGIFIGALLSQDPRHSEARPIVESARCGTLLFSPMEFKLLVLTLFIRGMSHCPFN</sequence>
<name>B5VX19_LIMMA</name>
<dbReference type="EMBL" id="ABYK01000006">
    <property type="protein sequence ID" value="EDZ96024.1"/>
    <property type="molecule type" value="Genomic_DNA"/>
</dbReference>
<dbReference type="Proteomes" id="UP000004061">
    <property type="component" value="Unassembled WGS sequence"/>
</dbReference>
<evidence type="ECO:0008006" key="3">
    <source>
        <dbReference type="Google" id="ProtNLM"/>
    </source>
</evidence>
<reference evidence="1 2" key="1">
    <citation type="journal article" date="2011" name="Appl. Environ. Microbiol.">
        <title>Contribution of a Sodium Ion Gradient to Energy Conservation during Fermentation in the Cyanobacterium Arthrospira (Spirulina) maxima CS-328.</title>
        <authorList>
            <person name="Carrieri D."/>
            <person name="Ananyev G."/>
            <person name="Lenz O."/>
            <person name="Bryant D.A."/>
            <person name="Dismukes G.C."/>
        </authorList>
    </citation>
    <scope>NUCLEOTIDE SEQUENCE [LARGE SCALE GENOMIC DNA]</scope>
    <source>
        <strain evidence="1 2">CS-328</strain>
    </source>
</reference>
<organism evidence="1 2">
    <name type="scientific">Limnospira maxima CS-328</name>
    <dbReference type="NCBI Taxonomy" id="513049"/>
    <lineage>
        <taxon>Bacteria</taxon>
        <taxon>Bacillati</taxon>
        <taxon>Cyanobacteriota</taxon>
        <taxon>Cyanophyceae</taxon>
        <taxon>Oscillatoriophycideae</taxon>
        <taxon>Oscillatoriales</taxon>
        <taxon>Sirenicapillariaceae</taxon>
        <taxon>Limnospira</taxon>
    </lineage>
</organism>
<accession>B5VX19</accession>
<evidence type="ECO:0000313" key="1">
    <source>
        <dbReference type="EMBL" id="EDZ96024.1"/>
    </source>
</evidence>
<dbReference type="AlphaFoldDB" id="B5VX19"/>